<proteinExistence type="predicted"/>
<name>A0A176Z2W9_9BRAD</name>
<dbReference type="Proteomes" id="UP000077173">
    <property type="component" value="Unassembled WGS sequence"/>
</dbReference>
<gene>
    <name evidence="1" type="ORF">AXW67_17130</name>
</gene>
<keyword evidence="2" id="KW-1185">Reference proteome</keyword>
<reference evidence="1 2" key="1">
    <citation type="submission" date="2016-02" db="EMBL/GenBank/DDBJ databases">
        <title>Draft genome sequence of the strain BR 10247T Bradyrhizobium neotropicale isolated from nodules of Centrolobium paraense.</title>
        <authorList>
            <person name="Simoes-Araujo J.L."/>
            <person name="Barauna A.C."/>
            <person name="Silva K."/>
            <person name="Zilli J.E."/>
        </authorList>
    </citation>
    <scope>NUCLEOTIDE SEQUENCE [LARGE SCALE GENOMIC DNA]</scope>
    <source>
        <strain evidence="1 2">BR 10247</strain>
    </source>
</reference>
<dbReference type="Gene3D" id="2.60.40.4050">
    <property type="match status" value="1"/>
</dbReference>
<dbReference type="EMBL" id="LSEF01000064">
    <property type="protein sequence ID" value="OAF15080.1"/>
    <property type="molecule type" value="Genomic_DNA"/>
</dbReference>
<accession>A0A176Z2W9</accession>
<comment type="caution">
    <text evidence="1">The sequence shown here is derived from an EMBL/GenBank/DDBJ whole genome shotgun (WGS) entry which is preliminary data.</text>
</comment>
<dbReference type="AlphaFoldDB" id="A0A176Z2W9"/>
<evidence type="ECO:0000313" key="2">
    <source>
        <dbReference type="Proteomes" id="UP000077173"/>
    </source>
</evidence>
<protein>
    <submittedName>
        <fullName evidence="1">Uncharacterized protein</fullName>
    </submittedName>
</protein>
<dbReference type="SUPFAM" id="SSF54523">
    <property type="entry name" value="Pili subunits"/>
    <property type="match status" value="1"/>
</dbReference>
<dbReference type="Gene3D" id="3.30.1300.30">
    <property type="entry name" value="GSPII I/J protein-like"/>
    <property type="match status" value="1"/>
</dbReference>
<sequence length="190" mass="18440">MGQSATATAIGATALGQGTSATFVNSTAVGAGVATTRANQVAVGTAANTYTLAGITSAASLAAQSGPVSLVTSDAAGNLAVVNASNIASVTALSALDGRVTNLETNVRSLNADMRKAFEGSAVAIAMGGAALPDNKRFAISANWGNFSGENAFGGMAQLRLSNNFVANAAVGAGFARGGIGGRVGGTLAW</sequence>
<dbReference type="InterPro" id="IPR045584">
    <property type="entry name" value="Pilin-like"/>
</dbReference>
<organism evidence="1 2">
    <name type="scientific">Bradyrhizobium neotropicale</name>
    <dbReference type="NCBI Taxonomy" id="1497615"/>
    <lineage>
        <taxon>Bacteria</taxon>
        <taxon>Pseudomonadati</taxon>
        <taxon>Pseudomonadota</taxon>
        <taxon>Alphaproteobacteria</taxon>
        <taxon>Hyphomicrobiales</taxon>
        <taxon>Nitrobacteraceae</taxon>
        <taxon>Bradyrhizobium</taxon>
    </lineage>
</organism>
<evidence type="ECO:0000313" key="1">
    <source>
        <dbReference type="EMBL" id="OAF15080.1"/>
    </source>
</evidence>